<feature type="region of interest" description="Disordered" evidence="1">
    <location>
        <begin position="95"/>
        <end position="114"/>
    </location>
</feature>
<keyword evidence="3" id="KW-1185">Reference proteome</keyword>
<dbReference type="Gene3D" id="2.30.110.10">
    <property type="entry name" value="Electron Transport, Fmn-binding Protein, Chain A"/>
    <property type="match status" value="1"/>
</dbReference>
<dbReference type="EMBL" id="MU004359">
    <property type="protein sequence ID" value="KAF2654725.1"/>
    <property type="molecule type" value="Genomic_DNA"/>
</dbReference>
<dbReference type="AlphaFoldDB" id="A0A6A6T3Z2"/>
<reference evidence="2" key="1">
    <citation type="journal article" date="2020" name="Stud. Mycol.">
        <title>101 Dothideomycetes genomes: a test case for predicting lifestyles and emergence of pathogens.</title>
        <authorList>
            <person name="Haridas S."/>
            <person name="Albert R."/>
            <person name="Binder M."/>
            <person name="Bloem J."/>
            <person name="Labutti K."/>
            <person name="Salamov A."/>
            <person name="Andreopoulos B."/>
            <person name="Baker S."/>
            <person name="Barry K."/>
            <person name="Bills G."/>
            <person name="Bluhm B."/>
            <person name="Cannon C."/>
            <person name="Castanera R."/>
            <person name="Culley D."/>
            <person name="Daum C."/>
            <person name="Ezra D."/>
            <person name="Gonzalez J."/>
            <person name="Henrissat B."/>
            <person name="Kuo A."/>
            <person name="Liang C."/>
            <person name="Lipzen A."/>
            <person name="Lutzoni F."/>
            <person name="Magnuson J."/>
            <person name="Mondo S."/>
            <person name="Nolan M."/>
            <person name="Ohm R."/>
            <person name="Pangilinan J."/>
            <person name="Park H.-J."/>
            <person name="Ramirez L."/>
            <person name="Alfaro M."/>
            <person name="Sun H."/>
            <person name="Tritt A."/>
            <person name="Yoshinaga Y."/>
            <person name="Zwiers L.-H."/>
            <person name="Turgeon B."/>
            <person name="Goodwin S."/>
            <person name="Spatafora J."/>
            <person name="Crous P."/>
            <person name="Grigoriev I."/>
        </authorList>
    </citation>
    <scope>NUCLEOTIDE SEQUENCE</scope>
    <source>
        <strain evidence="2">CBS 122681</strain>
    </source>
</reference>
<dbReference type="PANTHER" id="PTHR35802">
    <property type="entry name" value="PROTEASE SYNTHASE AND SPORULATION PROTEIN PAI 2"/>
    <property type="match status" value="1"/>
</dbReference>
<name>A0A6A6T3Z2_9PLEO</name>
<accession>A0A6A6T3Z2</accession>
<dbReference type="Proteomes" id="UP000799324">
    <property type="component" value="Unassembled WGS sequence"/>
</dbReference>
<dbReference type="PANTHER" id="PTHR35802:SF1">
    <property type="entry name" value="PROTEASE SYNTHASE AND SPORULATION PROTEIN PAI 2"/>
    <property type="match status" value="1"/>
</dbReference>
<organism evidence="2 3">
    <name type="scientific">Lophiostoma macrostomum CBS 122681</name>
    <dbReference type="NCBI Taxonomy" id="1314788"/>
    <lineage>
        <taxon>Eukaryota</taxon>
        <taxon>Fungi</taxon>
        <taxon>Dikarya</taxon>
        <taxon>Ascomycota</taxon>
        <taxon>Pezizomycotina</taxon>
        <taxon>Dothideomycetes</taxon>
        <taxon>Pleosporomycetidae</taxon>
        <taxon>Pleosporales</taxon>
        <taxon>Lophiostomataceae</taxon>
        <taxon>Lophiostoma</taxon>
    </lineage>
</organism>
<gene>
    <name evidence="2" type="ORF">K491DRAFT_716847</name>
</gene>
<sequence>MSPNSGIGWNPKFAESDLDTLYSLICDHPLGILVTGSLPSSSAPNIDLHSTYILFVLDTPGSPDRTTGTLGLLRGHIARGSPHAKALMQTLQNTNATNSNSDSDSGSDSDSTNQTLPQEAMVLFTSPTSSYITPFFYSSRKSGTTGDGKVVPTWFSRAVQVYGSVRLHHDASPGSTASRFLKRQLQDLTRHGESHMMRFPESEAWRVGDAPVEFVDRLSRAIVGVEIRNCRIEEKSKLGQEVRAEDQLGAVRGLRGLGTKGGAELAGLVEEDMRRKEERKVVLERDGRLVRGEKVKGPNGWYYTATSPLAVKSVDIVECGMWVMALLALAYGLLMSVLG</sequence>
<protein>
    <submittedName>
        <fullName evidence="2">Uncharacterized protein</fullName>
    </submittedName>
</protein>
<evidence type="ECO:0000313" key="2">
    <source>
        <dbReference type="EMBL" id="KAF2654725.1"/>
    </source>
</evidence>
<dbReference type="InterPro" id="IPR012349">
    <property type="entry name" value="Split_barrel_FMN-bd"/>
</dbReference>
<dbReference type="OrthoDB" id="2101473at2759"/>
<dbReference type="Pfam" id="PF04299">
    <property type="entry name" value="FMN_bind_2"/>
    <property type="match status" value="1"/>
</dbReference>
<dbReference type="SUPFAM" id="SSF50475">
    <property type="entry name" value="FMN-binding split barrel"/>
    <property type="match status" value="1"/>
</dbReference>
<evidence type="ECO:0000313" key="3">
    <source>
        <dbReference type="Proteomes" id="UP000799324"/>
    </source>
</evidence>
<proteinExistence type="predicted"/>
<evidence type="ECO:0000256" key="1">
    <source>
        <dbReference type="SAM" id="MobiDB-lite"/>
    </source>
</evidence>
<dbReference type="InterPro" id="IPR007396">
    <property type="entry name" value="TR_PAI2-type"/>
</dbReference>